<dbReference type="InterPro" id="IPR050090">
    <property type="entry name" value="Tyrosine_recombinase_XerCD"/>
</dbReference>
<organism evidence="3 4">
    <name type="scientific">Stieleria bergensis</name>
    <dbReference type="NCBI Taxonomy" id="2528025"/>
    <lineage>
        <taxon>Bacteria</taxon>
        <taxon>Pseudomonadati</taxon>
        <taxon>Planctomycetota</taxon>
        <taxon>Planctomycetia</taxon>
        <taxon>Pirellulales</taxon>
        <taxon>Pirellulaceae</taxon>
        <taxon>Stieleria</taxon>
    </lineage>
</organism>
<dbReference type="GO" id="GO:0015074">
    <property type="term" value="P:DNA integration"/>
    <property type="evidence" value="ECO:0007669"/>
    <property type="project" value="InterPro"/>
</dbReference>
<dbReference type="PANTHER" id="PTHR30349:SF64">
    <property type="entry name" value="PROPHAGE INTEGRASE INTD-RELATED"/>
    <property type="match status" value="1"/>
</dbReference>
<sequence length="323" mass="37746">MKKSFESQLADHLEAFLLMKLSCGYRYVAETSELRRLDRYLHANACPPDRIDRDLAERWVRLRKHERPRTMRARMSMFIQFAKYARRHGVAAYLPDSKLATTATQLDFVPYIFTHQQIHSLLTRVDGLASDPRSPERHLVMPELFRLLCYCGLRVSEACNLTAEDVDAEAGVLRILDTKFRKNRLVPVAPSIRDRLRTYKQRMAFHRESDPFFPTARNKPFHQRSIYGLFRRFLNECGIPHGGRGKGPRLHDLRHTFAVHCLERWYRDGQDINTRLPLLVTYLGHSTLSGTQRYLQLTPAIFPDINGRLNHWFNDQVSKEAAQ</sequence>
<dbReference type="EMBL" id="CP036272">
    <property type="protein sequence ID" value="QDT62405.1"/>
    <property type="molecule type" value="Genomic_DNA"/>
</dbReference>
<dbReference type="PROSITE" id="PS51898">
    <property type="entry name" value="TYR_RECOMBINASE"/>
    <property type="match status" value="1"/>
</dbReference>
<dbReference type="RefSeq" id="WP_145277147.1">
    <property type="nucleotide sequence ID" value="NZ_CP036272.1"/>
</dbReference>
<dbReference type="SUPFAM" id="SSF56349">
    <property type="entry name" value="DNA breaking-rejoining enzymes"/>
    <property type="match status" value="1"/>
</dbReference>
<proteinExistence type="predicted"/>
<evidence type="ECO:0000256" key="1">
    <source>
        <dbReference type="ARBA" id="ARBA00023172"/>
    </source>
</evidence>
<keyword evidence="4" id="KW-1185">Reference proteome</keyword>
<dbReference type="GO" id="GO:0003677">
    <property type="term" value="F:DNA binding"/>
    <property type="evidence" value="ECO:0007669"/>
    <property type="project" value="InterPro"/>
</dbReference>
<dbReference type="InterPro" id="IPR002104">
    <property type="entry name" value="Integrase_catalytic"/>
</dbReference>
<dbReference type="GO" id="GO:0006310">
    <property type="term" value="P:DNA recombination"/>
    <property type="evidence" value="ECO:0007669"/>
    <property type="project" value="UniProtKB-KW"/>
</dbReference>
<name>A0A517T1Z3_9BACT</name>
<feature type="domain" description="Tyr recombinase" evidence="2">
    <location>
        <begin position="108"/>
        <end position="307"/>
    </location>
</feature>
<dbReference type="OrthoDB" id="9766545at2"/>
<accession>A0A517T1Z3</accession>
<dbReference type="Gene3D" id="1.10.443.10">
    <property type="entry name" value="Intergrase catalytic core"/>
    <property type="match status" value="1"/>
</dbReference>
<dbReference type="InterPro" id="IPR013762">
    <property type="entry name" value="Integrase-like_cat_sf"/>
</dbReference>
<keyword evidence="1" id="KW-0233">DNA recombination</keyword>
<evidence type="ECO:0000313" key="3">
    <source>
        <dbReference type="EMBL" id="QDT62405.1"/>
    </source>
</evidence>
<dbReference type="Pfam" id="PF00589">
    <property type="entry name" value="Phage_integrase"/>
    <property type="match status" value="1"/>
</dbReference>
<evidence type="ECO:0000259" key="2">
    <source>
        <dbReference type="PROSITE" id="PS51898"/>
    </source>
</evidence>
<evidence type="ECO:0000313" key="4">
    <source>
        <dbReference type="Proteomes" id="UP000315003"/>
    </source>
</evidence>
<dbReference type="InterPro" id="IPR011010">
    <property type="entry name" value="DNA_brk_join_enz"/>
</dbReference>
<reference evidence="3 4" key="1">
    <citation type="submission" date="2019-02" db="EMBL/GenBank/DDBJ databases">
        <title>Deep-cultivation of Planctomycetes and their phenomic and genomic characterization uncovers novel biology.</title>
        <authorList>
            <person name="Wiegand S."/>
            <person name="Jogler M."/>
            <person name="Boedeker C."/>
            <person name="Pinto D."/>
            <person name="Vollmers J."/>
            <person name="Rivas-Marin E."/>
            <person name="Kohn T."/>
            <person name="Peeters S.H."/>
            <person name="Heuer A."/>
            <person name="Rast P."/>
            <person name="Oberbeckmann S."/>
            <person name="Bunk B."/>
            <person name="Jeske O."/>
            <person name="Meyerdierks A."/>
            <person name="Storesund J.E."/>
            <person name="Kallscheuer N."/>
            <person name="Luecker S."/>
            <person name="Lage O.M."/>
            <person name="Pohl T."/>
            <person name="Merkel B.J."/>
            <person name="Hornburger P."/>
            <person name="Mueller R.-W."/>
            <person name="Bruemmer F."/>
            <person name="Labrenz M."/>
            <person name="Spormann A.M."/>
            <person name="Op den Camp H."/>
            <person name="Overmann J."/>
            <person name="Amann R."/>
            <person name="Jetten M.S.M."/>
            <person name="Mascher T."/>
            <person name="Medema M.H."/>
            <person name="Devos D.P."/>
            <person name="Kaster A.-K."/>
            <person name="Ovreas L."/>
            <person name="Rohde M."/>
            <person name="Galperin M.Y."/>
            <person name="Jogler C."/>
        </authorList>
    </citation>
    <scope>NUCLEOTIDE SEQUENCE [LARGE SCALE GENOMIC DNA]</scope>
    <source>
        <strain evidence="3 4">SV_7m_r</strain>
    </source>
</reference>
<gene>
    <name evidence="3" type="primary">xerD_5</name>
    <name evidence="3" type="ORF">SV7mr_49530</name>
</gene>
<dbReference type="AlphaFoldDB" id="A0A517T1Z3"/>
<dbReference type="PANTHER" id="PTHR30349">
    <property type="entry name" value="PHAGE INTEGRASE-RELATED"/>
    <property type="match status" value="1"/>
</dbReference>
<protein>
    <submittedName>
        <fullName evidence="3">Tyrosine recombinase XerD</fullName>
    </submittedName>
</protein>
<dbReference type="Proteomes" id="UP000315003">
    <property type="component" value="Chromosome"/>
</dbReference>